<dbReference type="PROSITE" id="PS01124">
    <property type="entry name" value="HTH_ARAC_FAMILY_2"/>
    <property type="match status" value="1"/>
</dbReference>
<dbReference type="Pfam" id="PF02805">
    <property type="entry name" value="Ada_Zn_binding"/>
    <property type="match status" value="1"/>
</dbReference>
<evidence type="ECO:0000259" key="12">
    <source>
        <dbReference type="PROSITE" id="PS01124"/>
    </source>
</evidence>
<dbReference type="EMBL" id="CP123872">
    <property type="protein sequence ID" value="WND03044.1"/>
    <property type="molecule type" value="Genomic_DNA"/>
</dbReference>
<dbReference type="InterPro" id="IPR018060">
    <property type="entry name" value="HTH_AraC"/>
</dbReference>
<evidence type="ECO:0000256" key="8">
    <source>
        <dbReference type="ARBA" id="ARBA00023125"/>
    </source>
</evidence>
<dbReference type="InterPro" id="IPR018062">
    <property type="entry name" value="HTH_AraC-typ_CS"/>
</dbReference>
<name>A0AA52EIR3_9PROT</name>
<keyword evidence="14" id="KW-1185">Reference proteome</keyword>
<organism evidence="13 14">
    <name type="scientific">Temperatibacter marinus</name>
    <dbReference type="NCBI Taxonomy" id="1456591"/>
    <lineage>
        <taxon>Bacteria</taxon>
        <taxon>Pseudomonadati</taxon>
        <taxon>Pseudomonadota</taxon>
        <taxon>Alphaproteobacteria</taxon>
        <taxon>Kordiimonadales</taxon>
        <taxon>Temperatibacteraceae</taxon>
        <taxon>Temperatibacter</taxon>
    </lineage>
</organism>
<keyword evidence="5" id="KW-0227">DNA damage</keyword>
<keyword evidence="8" id="KW-0238">DNA-binding</keyword>
<evidence type="ECO:0000256" key="6">
    <source>
        <dbReference type="ARBA" id="ARBA00022833"/>
    </source>
</evidence>
<dbReference type="GO" id="GO:0032259">
    <property type="term" value="P:methylation"/>
    <property type="evidence" value="ECO:0007669"/>
    <property type="project" value="UniProtKB-KW"/>
</dbReference>
<dbReference type="Gene3D" id="1.10.10.60">
    <property type="entry name" value="Homeodomain-like"/>
    <property type="match status" value="1"/>
</dbReference>
<gene>
    <name evidence="13" type="ORF">QGN29_01530</name>
</gene>
<dbReference type="PROSITE" id="PS00041">
    <property type="entry name" value="HTH_ARAC_FAMILY_1"/>
    <property type="match status" value="1"/>
</dbReference>
<dbReference type="GO" id="GO:0043565">
    <property type="term" value="F:sequence-specific DNA binding"/>
    <property type="evidence" value="ECO:0007669"/>
    <property type="project" value="InterPro"/>
</dbReference>
<keyword evidence="6" id="KW-0862">Zinc</keyword>
<evidence type="ECO:0000256" key="7">
    <source>
        <dbReference type="ARBA" id="ARBA00023015"/>
    </source>
</evidence>
<comment type="cofactor">
    <cofactor evidence="1">
        <name>Zn(2+)</name>
        <dbReference type="ChEBI" id="CHEBI:29105"/>
    </cofactor>
</comment>
<dbReference type="FunFam" id="3.40.10.10:FF:000001">
    <property type="entry name" value="DNA-3-methyladenine glycosylase 2"/>
    <property type="match status" value="1"/>
</dbReference>
<dbReference type="PANTHER" id="PTHR43280:SF2">
    <property type="entry name" value="HTH-TYPE TRANSCRIPTIONAL REGULATOR EXSA"/>
    <property type="match status" value="1"/>
</dbReference>
<protein>
    <submittedName>
        <fullName evidence="13">Bifunctional transcriptional activator/DNA repair enzyme AdaA</fullName>
    </submittedName>
</protein>
<dbReference type="SUPFAM" id="SSF57884">
    <property type="entry name" value="Ada DNA repair protein, N-terminal domain (N-Ada 10)"/>
    <property type="match status" value="1"/>
</dbReference>
<dbReference type="KEGG" id="tmk:QGN29_01530"/>
<keyword evidence="10" id="KW-0804">Transcription</keyword>
<sequence>MTKDENILYQALVARDANFDGHFYFGVTSTGIYCRPICPAIKPKPQNVLFFTSYSDAEDAGFRACKRCRPESRPGSPAWHGTETTVKKALRYIAQGFLEQNSLNDLADKCGISSRHLRRLFQQHLGRSPHQISSQRRIEIAVKLLETTDHSIATIAFASGFKSLRRFNDHFKEIYRTSPSLYRRKTNG</sequence>
<keyword evidence="9" id="KW-0010">Activator</keyword>
<dbReference type="SUPFAM" id="SSF46689">
    <property type="entry name" value="Homeodomain-like"/>
    <property type="match status" value="2"/>
</dbReference>
<dbReference type="GO" id="GO:0008270">
    <property type="term" value="F:zinc ion binding"/>
    <property type="evidence" value="ECO:0007669"/>
    <property type="project" value="InterPro"/>
</dbReference>
<keyword evidence="2" id="KW-0489">Methyltransferase</keyword>
<dbReference type="Proteomes" id="UP001268683">
    <property type="component" value="Chromosome"/>
</dbReference>
<keyword evidence="4" id="KW-0479">Metal-binding</keyword>
<proteinExistence type="predicted"/>
<dbReference type="InterPro" id="IPR016220">
    <property type="entry name" value="Me-P-triester_DNA_alkyl-Trfase"/>
</dbReference>
<dbReference type="InterPro" id="IPR009057">
    <property type="entry name" value="Homeodomain-like_sf"/>
</dbReference>
<evidence type="ECO:0000256" key="2">
    <source>
        <dbReference type="ARBA" id="ARBA00022603"/>
    </source>
</evidence>
<dbReference type="GO" id="GO:0008168">
    <property type="term" value="F:methyltransferase activity"/>
    <property type="evidence" value="ECO:0007669"/>
    <property type="project" value="UniProtKB-KW"/>
</dbReference>
<dbReference type="GO" id="GO:0003700">
    <property type="term" value="F:DNA-binding transcription factor activity"/>
    <property type="evidence" value="ECO:0007669"/>
    <property type="project" value="InterPro"/>
</dbReference>
<keyword evidence="11" id="KW-0234">DNA repair</keyword>
<dbReference type="AlphaFoldDB" id="A0AA52EIR3"/>
<accession>A0AA52EIR3</accession>
<keyword evidence="3" id="KW-0808">Transferase</keyword>
<evidence type="ECO:0000256" key="11">
    <source>
        <dbReference type="ARBA" id="ARBA00023204"/>
    </source>
</evidence>
<evidence type="ECO:0000256" key="9">
    <source>
        <dbReference type="ARBA" id="ARBA00023159"/>
    </source>
</evidence>
<feature type="domain" description="HTH araC/xylS-type" evidence="12">
    <location>
        <begin position="87"/>
        <end position="185"/>
    </location>
</feature>
<evidence type="ECO:0000256" key="4">
    <source>
        <dbReference type="ARBA" id="ARBA00022723"/>
    </source>
</evidence>
<dbReference type="InterPro" id="IPR004026">
    <property type="entry name" value="Ada_DNA_repair_Zn-bd"/>
</dbReference>
<dbReference type="PANTHER" id="PTHR43280">
    <property type="entry name" value="ARAC-FAMILY TRANSCRIPTIONAL REGULATOR"/>
    <property type="match status" value="1"/>
</dbReference>
<evidence type="ECO:0000256" key="3">
    <source>
        <dbReference type="ARBA" id="ARBA00022679"/>
    </source>
</evidence>
<dbReference type="InterPro" id="IPR035451">
    <property type="entry name" value="Ada-like_dom_sf"/>
</dbReference>
<dbReference type="Gene3D" id="3.40.10.10">
    <property type="entry name" value="DNA Methylphosphotriester Repair Domain"/>
    <property type="match status" value="1"/>
</dbReference>
<evidence type="ECO:0000256" key="1">
    <source>
        <dbReference type="ARBA" id="ARBA00001947"/>
    </source>
</evidence>
<dbReference type="GO" id="GO:0006307">
    <property type="term" value="P:DNA alkylation repair"/>
    <property type="evidence" value="ECO:0007669"/>
    <property type="project" value="UniProtKB-ARBA"/>
</dbReference>
<evidence type="ECO:0000256" key="5">
    <source>
        <dbReference type="ARBA" id="ARBA00022763"/>
    </source>
</evidence>
<reference evidence="13" key="1">
    <citation type="submission" date="2023-04" db="EMBL/GenBank/DDBJ databases">
        <title>Complete genome sequence of Temperatibacter marinus.</title>
        <authorList>
            <person name="Rong J.-C."/>
            <person name="Yi M.-L."/>
            <person name="Zhao Q."/>
        </authorList>
    </citation>
    <scope>NUCLEOTIDE SEQUENCE</scope>
    <source>
        <strain evidence="13">NBRC 110045</strain>
    </source>
</reference>
<dbReference type="SMART" id="SM00342">
    <property type="entry name" value="HTH_ARAC"/>
    <property type="match status" value="1"/>
</dbReference>
<dbReference type="RefSeq" id="WP_310798893.1">
    <property type="nucleotide sequence ID" value="NZ_CP123872.1"/>
</dbReference>
<evidence type="ECO:0000313" key="13">
    <source>
        <dbReference type="EMBL" id="WND03044.1"/>
    </source>
</evidence>
<dbReference type="Pfam" id="PF12833">
    <property type="entry name" value="HTH_18"/>
    <property type="match status" value="1"/>
</dbReference>
<keyword evidence="7" id="KW-0805">Transcription regulation</keyword>
<dbReference type="PIRSF" id="PIRSF000408">
    <property type="entry name" value="Alkyltransferas_AdaA"/>
    <property type="match status" value="1"/>
</dbReference>
<evidence type="ECO:0000313" key="14">
    <source>
        <dbReference type="Proteomes" id="UP001268683"/>
    </source>
</evidence>
<evidence type="ECO:0000256" key="10">
    <source>
        <dbReference type="ARBA" id="ARBA00023163"/>
    </source>
</evidence>